<keyword evidence="7" id="KW-0234">DNA repair</keyword>
<dbReference type="AlphaFoldDB" id="A0A9P6JU85"/>
<evidence type="ECO:0000313" key="14">
    <source>
        <dbReference type="Proteomes" id="UP000807306"/>
    </source>
</evidence>
<dbReference type="InterPro" id="IPR043128">
    <property type="entry name" value="Rev_trsase/Diguanyl_cyclase"/>
</dbReference>
<dbReference type="GO" id="GO:0005634">
    <property type="term" value="C:nucleus"/>
    <property type="evidence" value="ECO:0007669"/>
    <property type="project" value="UniProtKB-SubCell"/>
</dbReference>
<keyword evidence="6" id="KW-0862">Zinc</keyword>
<evidence type="ECO:0000256" key="2">
    <source>
        <dbReference type="ARBA" id="ARBA00022679"/>
    </source>
</evidence>
<evidence type="ECO:0000256" key="8">
    <source>
        <dbReference type="ARBA" id="ARBA00023242"/>
    </source>
</evidence>
<keyword evidence="5" id="KW-0863">Zinc-finger</keyword>
<dbReference type="Pfam" id="PF00817">
    <property type="entry name" value="IMS"/>
    <property type="match status" value="1"/>
</dbReference>
<dbReference type="GO" id="GO:0070987">
    <property type="term" value="P:error-free translesion synthesis"/>
    <property type="evidence" value="ECO:0007669"/>
    <property type="project" value="UniProtKB-ARBA"/>
</dbReference>
<dbReference type="Gene3D" id="3.40.1170.60">
    <property type="match status" value="1"/>
</dbReference>
<feature type="region of interest" description="Disordered" evidence="10">
    <location>
        <begin position="260"/>
        <end position="280"/>
    </location>
</feature>
<evidence type="ECO:0000259" key="11">
    <source>
        <dbReference type="PROSITE" id="PS50173"/>
    </source>
</evidence>
<protein>
    <recommendedName>
        <fullName evidence="9">DNA polymerase eta</fullName>
    </recommendedName>
</protein>
<dbReference type="GO" id="GO:0042276">
    <property type="term" value="P:error-prone translesion synthesis"/>
    <property type="evidence" value="ECO:0007669"/>
    <property type="project" value="TreeGrafter"/>
</dbReference>
<dbReference type="SUPFAM" id="SSF100879">
    <property type="entry name" value="Lesion bypass DNA polymerase (Y-family), little finger domain"/>
    <property type="match status" value="1"/>
</dbReference>
<dbReference type="GO" id="GO:0035861">
    <property type="term" value="C:site of double-strand break"/>
    <property type="evidence" value="ECO:0007669"/>
    <property type="project" value="TreeGrafter"/>
</dbReference>
<gene>
    <name evidence="13" type="ORF">CPB83DRAFT_784633</name>
</gene>
<name>A0A9P6JU85_9AGAR</name>
<dbReference type="Pfam" id="PF11799">
    <property type="entry name" value="IMS_C"/>
    <property type="match status" value="1"/>
</dbReference>
<sequence length="670" mass="74762">MLWSGSVTLACYGRVIYLCVRDVESASLIQPCVHTMPPPASPTKASLLWKGKEKLTEHVEFDDLNPIITYRHVLSQNLGVRDPLRVIALCDSDAFYANCEMVRLNVGPETPLVVLQWDSIIAVNYAARKFGISRMDKKKDALKRCPELMVVHVATYKEGEKEPGYWENVDTNTHKVSLDYYRRESMKIAALFREELPGCEVEKASIDEAFIDFTKPVREILLQRYPYLAQLPEDALDDLDTPLPPPPFISWHGLGSLIPINLPPAPPPDSPEEKSDPKIDLLPSDQEEAIPTGNSSTTPLFLEEQTFSTKTSSVDKLEDLENPAPTWHDVALSIAAELMDKAREEVRIKLGYSTSAGISRNKFLAKLTASYRKPNSQSILRNAAIPNYLKPMAFQKIRFLGGKLGKAIAEVYDVSTVGDLLTIGLEEMQTKFGEQSIWVYEILRGIDRNEVKDKGSALNKSMLASKNLPQAITKPSEGQHWIRVLAAELALRLRDARDISPNLWPKSLVLHARKGYDSGRSKQAPFPFTKDASVDFISNIGNKLWRDLVGNNSTLNVTNVQLAFTGIDVAESGQQSIEGFLKPPSTSSSKRRFSISDDKRKATSSRSDGNPSNTPSEPVYVCQRCRKTFPLPSLSPLEEEVDGAADASTYLFKVKLEHEDWHFAQDLASE</sequence>
<dbReference type="InterPro" id="IPR052230">
    <property type="entry name" value="DNA_polymerase_eta"/>
</dbReference>
<comment type="subcellular location">
    <subcellularLocation>
        <location evidence="1">Nucleus</location>
    </subcellularLocation>
</comment>
<keyword evidence="3" id="KW-0479">Metal-binding</keyword>
<dbReference type="PROSITE" id="PS50173">
    <property type="entry name" value="UMUC"/>
    <property type="match status" value="1"/>
</dbReference>
<evidence type="ECO:0000256" key="9">
    <source>
        <dbReference type="ARBA" id="ARBA00044975"/>
    </source>
</evidence>
<evidence type="ECO:0000256" key="5">
    <source>
        <dbReference type="ARBA" id="ARBA00022771"/>
    </source>
</evidence>
<dbReference type="PANTHER" id="PTHR45873">
    <property type="entry name" value="DNA POLYMERASE ETA"/>
    <property type="match status" value="1"/>
</dbReference>
<keyword evidence="14" id="KW-1185">Reference proteome</keyword>
<evidence type="ECO:0000313" key="13">
    <source>
        <dbReference type="EMBL" id="KAF9532594.1"/>
    </source>
</evidence>
<organism evidence="13 14">
    <name type="scientific">Crepidotus variabilis</name>
    <dbReference type="NCBI Taxonomy" id="179855"/>
    <lineage>
        <taxon>Eukaryota</taxon>
        <taxon>Fungi</taxon>
        <taxon>Dikarya</taxon>
        <taxon>Basidiomycota</taxon>
        <taxon>Agaricomycotina</taxon>
        <taxon>Agaricomycetes</taxon>
        <taxon>Agaricomycetidae</taxon>
        <taxon>Agaricales</taxon>
        <taxon>Agaricineae</taxon>
        <taxon>Crepidotaceae</taxon>
        <taxon>Crepidotus</taxon>
    </lineage>
</organism>
<dbReference type="GO" id="GO:0008270">
    <property type="term" value="F:zinc ion binding"/>
    <property type="evidence" value="ECO:0007669"/>
    <property type="project" value="UniProtKB-KW"/>
</dbReference>
<keyword evidence="4" id="KW-0227">DNA damage</keyword>
<dbReference type="FunFam" id="3.40.1170.60:FF:000008">
    <property type="entry name" value="DNA polymerase eta subunit"/>
    <property type="match status" value="1"/>
</dbReference>
<dbReference type="InterPro" id="IPR017961">
    <property type="entry name" value="DNA_pol_Y-fam_little_finger"/>
</dbReference>
<dbReference type="Gene3D" id="3.30.70.270">
    <property type="match status" value="1"/>
</dbReference>
<feature type="region of interest" description="Disordered" evidence="10">
    <location>
        <begin position="578"/>
        <end position="619"/>
    </location>
</feature>
<feature type="non-terminal residue" evidence="13">
    <location>
        <position position="670"/>
    </location>
</feature>
<dbReference type="GO" id="GO:0005657">
    <property type="term" value="C:replication fork"/>
    <property type="evidence" value="ECO:0007669"/>
    <property type="project" value="UniProtKB-ARBA"/>
</dbReference>
<dbReference type="GO" id="GO:0009314">
    <property type="term" value="P:response to radiation"/>
    <property type="evidence" value="ECO:0007669"/>
    <property type="project" value="TreeGrafter"/>
</dbReference>
<evidence type="ECO:0000259" key="12">
    <source>
        <dbReference type="PROSITE" id="PS51907"/>
    </source>
</evidence>
<dbReference type="InterPro" id="IPR043502">
    <property type="entry name" value="DNA/RNA_pol_sf"/>
</dbReference>
<dbReference type="EMBL" id="MU157831">
    <property type="protein sequence ID" value="KAF9532594.1"/>
    <property type="molecule type" value="Genomic_DNA"/>
</dbReference>
<keyword evidence="2" id="KW-0808">Transferase</keyword>
<proteinExistence type="predicted"/>
<comment type="caution">
    <text evidence="13">The sequence shown here is derived from an EMBL/GenBank/DDBJ whole genome shotgun (WGS) entry which is preliminary data.</text>
</comment>
<dbReference type="Proteomes" id="UP000807306">
    <property type="component" value="Unassembled WGS sequence"/>
</dbReference>
<dbReference type="FunFam" id="1.10.150.20:FF:000014">
    <property type="entry name" value="Polymerase (DNA directed), eta"/>
    <property type="match status" value="1"/>
</dbReference>
<dbReference type="PROSITE" id="PS51907">
    <property type="entry name" value="ZF_UBZ3"/>
    <property type="match status" value="1"/>
</dbReference>
<dbReference type="PANTHER" id="PTHR45873:SF1">
    <property type="entry name" value="DNA POLYMERASE ETA"/>
    <property type="match status" value="1"/>
</dbReference>
<dbReference type="OrthoDB" id="5723at2759"/>
<accession>A0A9P6JU85</accession>
<dbReference type="Gene3D" id="3.30.1490.100">
    <property type="entry name" value="DNA polymerase, Y-family, little finger domain"/>
    <property type="match status" value="1"/>
</dbReference>
<evidence type="ECO:0000256" key="10">
    <source>
        <dbReference type="SAM" id="MobiDB-lite"/>
    </source>
</evidence>
<reference evidence="13" key="1">
    <citation type="submission" date="2020-11" db="EMBL/GenBank/DDBJ databases">
        <authorList>
            <consortium name="DOE Joint Genome Institute"/>
            <person name="Ahrendt S."/>
            <person name="Riley R."/>
            <person name="Andreopoulos W."/>
            <person name="Labutti K."/>
            <person name="Pangilinan J."/>
            <person name="Ruiz-Duenas F.J."/>
            <person name="Barrasa J.M."/>
            <person name="Sanchez-Garcia M."/>
            <person name="Camarero S."/>
            <person name="Miyauchi S."/>
            <person name="Serrano A."/>
            <person name="Linde D."/>
            <person name="Babiker R."/>
            <person name="Drula E."/>
            <person name="Ayuso-Fernandez I."/>
            <person name="Pacheco R."/>
            <person name="Padilla G."/>
            <person name="Ferreira P."/>
            <person name="Barriuso J."/>
            <person name="Kellner H."/>
            <person name="Castanera R."/>
            <person name="Alfaro M."/>
            <person name="Ramirez L."/>
            <person name="Pisabarro A.G."/>
            <person name="Kuo A."/>
            <person name="Tritt A."/>
            <person name="Lipzen A."/>
            <person name="He G."/>
            <person name="Yan M."/>
            <person name="Ng V."/>
            <person name="Cullen D."/>
            <person name="Martin F."/>
            <person name="Rosso M.-N."/>
            <person name="Henrissat B."/>
            <person name="Hibbett D."/>
            <person name="Martinez A.T."/>
            <person name="Grigoriev I.V."/>
        </authorList>
    </citation>
    <scope>NUCLEOTIDE SEQUENCE</scope>
    <source>
        <strain evidence="13">CBS 506.95</strain>
    </source>
</reference>
<dbReference type="InterPro" id="IPR001126">
    <property type="entry name" value="UmuC"/>
</dbReference>
<dbReference type="InterPro" id="IPR036775">
    <property type="entry name" value="DNA_pol_Y-fam_lit_finger_sf"/>
</dbReference>
<evidence type="ECO:0000256" key="1">
    <source>
        <dbReference type="ARBA" id="ARBA00004123"/>
    </source>
</evidence>
<dbReference type="GO" id="GO:0003887">
    <property type="term" value="F:DNA-directed DNA polymerase activity"/>
    <property type="evidence" value="ECO:0007669"/>
    <property type="project" value="TreeGrafter"/>
</dbReference>
<feature type="domain" description="UBZ3-type" evidence="12">
    <location>
        <begin position="615"/>
        <end position="670"/>
    </location>
</feature>
<dbReference type="SUPFAM" id="SSF56672">
    <property type="entry name" value="DNA/RNA polymerases"/>
    <property type="match status" value="1"/>
</dbReference>
<dbReference type="Pfam" id="PF21704">
    <property type="entry name" value="POLH-Rev1_HhH"/>
    <property type="match status" value="1"/>
</dbReference>
<evidence type="ECO:0000256" key="4">
    <source>
        <dbReference type="ARBA" id="ARBA00022763"/>
    </source>
</evidence>
<dbReference type="GO" id="GO:0007064">
    <property type="term" value="P:mitotic sister chromatid cohesion"/>
    <property type="evidence" value="ECO:0007669"/>
    <property type="project" value="UniProtKB-ARBA"/>
</dbReference>
<dbReference type="GO" id="GO:0003684">
    <property type="term" value="F:damaged DNA binding"/>
    <property type="evidence" value="ECO:0007669"/>
    <property type="project" value="InterPro"/>
</dbReference>
<evidence type="ECO:0000256" key="3">
    <source>
        <dbReference type="ARBA" id="ARBA00022723"/>
    </source>
</evidence>
<feature type="domain" description="UmuC" evidence="11">
    <location>
        <begin position="87"/>
        <end position="401"/>
    </location>
</feature>
<keyword evidence="8" id="KW-0539">Nucleus</keyword>
<dbReference type="InterPro" id="IPR041298">
    <property type="entry name" value="UBZ3"/>
</dbReference>
<feature type="compositionally biased region" description="Polar residues" evidence="10">
    <location>
        <begin position="604"/>
        <end position="616"/>
    </location>
</feature>
<dbReference type="GO" id="GO:0006281">
    <property type="term" value="P:DNA repair"/>
    <property type="evidence" value="ECO:0007669"/>
    <property type="project" value="UniProtKB-KW"/>
</dbReference>
<evidence type="ECO:0000256" key="6">
    <source>
        <dbReference type="ARBA" id="ARBA00022833"/>
    </source>
</evidence>
<evidence type="ECO:0000256" key="7">
    <source>
        <dbReference type="ARBA" id="ARBA00023204"/>
    </source>
</evidence>
<dbReference type="Gene3D" id="1.10.150.20">
    <property type="entry name" value="5' to 3' exonuclease, C-terminal subdomain"/>
    <property type="match status" value="1"/>
</dbReference>